<dbReference type="Proteomes" id="UP000482653">
    <property type="component" value="Unassembled WGS sequence"/>
</dbReference>
<dbReference type="AlphaFoldDB" id="A0A6L3K100"/>
<dbReference type="EMBL" id="VVYX01000018">
    <property type="protein sequence ID" value="KAA5417576.1"/>
    <property type="molecule type" value="Genomic_DNA"/>
</dbReference>
<dbReference type="RefSeq" id="WP_149947345.1">
    <property type="nucleotide sequence ID" value="NZ_JBBNMF010000001.1"/>
</dbReference>
<name>A0A6L3K100_9BACE</name>
<evidence type="ECO:0000313" key="2">
    <source>
        <dbReference type="Proteomes" id="UP000482653"/>
    </source>
</evidence>
<comment type="caution">
    <text evidence="1">The sequence shown here is derived from an EMBL/GenBank/DDBJ whole genome shotgun (WGS) entry which is preliminary data.</text>
</comment>
<organism evidence="1 2">
    <name type="scientific">Bacteroides cellulosilyticus</name>
    <dbReference type="NCBI Taxonomy" id="246787"/>
    <lineage>
        <taxon>Bacteria</taxon>
        <taxon>Pseudomonadati</taxon>
        <taxon>Bacteroidota</taxon>
        <taxon>Bacteroidia</taxon>
        <taxon>Bacteroidales</taxon>
        <taxon>Bacteroidaceae</taxon>
        <taxon>Bacteroides</taxon>
    </lineage>
</organism>
<protein>
    <submittedName>
        <fullName evidence="1">Uncharacterized protein</fullName>
    </submittedName>
</protein>
<evidence type="ECO:0000313" key="1">
    <source>
        <dbReference type="EMBL" id="KAA5417576.1"/>
    </source>
</evidence>
<gene>
    <name evidence="1" type="ORF">F2Y87_15790</name>
</gene>
<accession>A0A6L3K100</accession>
<proteinExistence type="predicted"/>
<sequence length="89" mass="10440">MHHYLNENNSGTQHARNRSHIIAKEYKYLIYTILSKYNDLLSKIKVSSSTDTTKLSLDEDTAYEIRELASDEVALHFDENYEPMEEGWI</sequence>
<reference evidence="1 2" key="1">
    <citation type="journal article" date="2019" name="Nat. Med.">
        <title>A library of human gut bacterial isolates paired with longitudinal multiomics data enables mechanistic microbiome research.</title>
        <authorList>
            <person name="Poyet M."/>
            <person name="Groussin M."/>
            <person name="Gibbons S.M."/>
            <person name="Avila-Pacheco J."/>
            <person name="Jiang X."/>
            <person name="Kearney S.M."/>
            <person name="Perrotta A.R."/>
            <person name="Berdy B."/>
            <person name="Zhao S."/>
            <person name="Lieberman T.D."/>
            <person name="Swanson P.K."/>
            <person name="Smith M."/>
            <person name="Roesemann S."/>
            <person name="Alexander J.E."/>
            <person name="Rich S.A."/>
            <person name="Livny J."/>
            <person name="Vlamakis H."/>
            <person name="Clish C."/>
            <person name="Bullock K."/>
            <person name="Deik A."/>
            <person name="Scott J."/>
            <person name="Pierce K.A."/>
            <person name="Xavier R.J."/>
            <person name="Alm E.J."/>
        </authorList>
    </citation>
    <scope>NUCLEOTIDE SEQUENCE [LARGE SCALE GENOMIC DNA]</scope>
    <source>
        <strain evidence="1 2">BIOML-A8</strain>
    </source>
</reference>